<dbReference type="Pfam" id="PF25583">
    <property type="entry name" value="WCX"/>
    <property type="match status" value="1"/>
</dbReference>
<name>A0A1I3JT11_9SPIR</name>
<protein>
    <submittedName>
        <fullName evidence="3">Predicted DNA-binding transcriptional regulator YafY, contains an HTH and WYL domains</fullName>
    </submittedName>
</protein>
<reference evidence="4" key="1">
    <citation type="submission" date="2016-10" db="EMBL/GenBank/DDBJ databases">
        <authorList>
            <person name="Varghese N."/>
            <person name="Submissions S."/>
        </authorList>
    </citation>
    <scope>NUCLEOTIDE SEQUENCE [LARGE SCALE GENOMIC DNA]</scope>
    <source>
        <strain evidence="4">XBD1002</strain>
    </source>
</reference>
<dbReference type="InterPro" id="IPR057727">
    <property type="entry name" value="WCX_dom"/>
</dbReference>
<dbReference type="AlphaFoldDB" id="A0A1I3JT11"/>
<dbReference type="PANTHER" id="PTHR34580:SF1">
    <property type="entry name" value="PROTEIN PAFC"/>
    <property type="match status" value="1"/>
</dbReference>
<dbReference type="GO" id="GO:0003677">
    <property type="term" value="F:DNA binding"/>
    <property type="evidence" value="ECO:0007669"/>
    <property type="project" value="UniProtKB-KW"/>
</dbReference>
<dbReference type="Pfam" id="PF13280">
    <property type="entry name" value="WYL"/>
    <property type="match status" value="1"/>
</dbReference>
<evidence type="ECO:0000313" key="4">
    <source>
        <dbReference type="Proteomes" id="UP000182737"/>
    </source>
</evidence>
<evidence type="ECO:0000259" key="1">
    <source>
        <dbReference type="Pfam" id="PF13280"/>
    </source>
</evidence>
<dbReference type="EMBL" id="FORI01000003">
    <property type="protein sequence ID" value="SFI63343.1"/>
    <property type="molecule type" value="Genomic_DNA"/>
</dbReference>
<evidence type="ECO:0000313" key="3">
    <source>
        <dbReference type="EMBL" id="SFI63343.1"/>
    </source>
</evidence>
<sequence>MERYKLIDSILSNGESVSFEVILEALRAEVRDDLLSDSSVRRDFRYMRDELGAPLEYDKKSNGWHYTKPYKLPSECFSDEEILYLQIIKKLIEQHSSKDYIYKAFSKLLQKLLPKSSYSEERVFVPNRPTPVIDEGVSEKVILALRNNYMLDFNYFSKWEPEERHRKILPYQIIVDDGNLFLYGASRKQKDNPRLFNLSKMHHVEVIESQTFDMPKNFRFHEKAEQGRFGAFQYDDYFDFKIEFYGDARSNVREFVWSDNQKIEENQEENKTILSFTSSQWLPIQKWVLSFGADAKPLEPDWFVEEWKETVRKMAEKI</sequence>
<organism evidence="3 4">
    <name type="scientific">Treponema bryantii</name>
    <dbReference type="NCBI Taxonomy" id="163"/>
    <lineage>
        <taxon>Bacteria</taxon>
        <taxon>Pseudomonadati</taxon>
        <taxon>Spirochaetota</taxon>
        <taxon>Spirochaetia</taxon>
        <taxon>Spirochaetales</taxon>
        <taxon>Treponemataceae</taxon>
        <taxon>Treponema</taxon>
    </lineage>
</organism>
<dbReference type="Proteomes" id="UP000182737">
    <property type="component" value="Unassembled WGS sequence"/>
</dbReference>
<gene>
    <name evidence="3" type="ORF">SAMN04487775_103223</name>
</gene>
<dbReference type="PANTHER" id="PTHR34580">
    <property type="match status" value="1"/>
</dbReference>
<dbReference type="RefSeq" id="WP_074931062.1">
    <property type="nucleotide sequence ID" value="NZ_FORI01000003.1"/>
</dbReference>
<keyword evidence="3" id="KW-0238">DNA-binding</keyword>
<feature type="domain" description="WCX" evidence="2">
    <location>
        <begin position="240"/>
        <end position="315"/>
    </location>
</feature>
<dbReference type="InterPro" id="IPR051534">
    <property type="entry name" value="CBASS_pafABC_assoc_protein"/>
</dbReference>
<accession>A0A1I3JT11</accession>
<dbReference type="InterPro" id="IPR026881">
    <property type="entry name" value="WYL_dom"/>
</dbReference>
<evidence type="ECO:0000259" key="2">
    <source>
        <dbReference type="Pfam" id="PF25583"/>
    </source>
</evidence>
<proteinExistence type="predicted"/>
<feature type="domain" description="WYL" evidence="1">
    <location>
        <begin position="140"/>
        <end position="206"/>
    </location>
</feature>
<dbReference type="PROSITE" id="PS52050">
    <property type="entry name" value="WYL"/>
    <property type="match status" value="1"/>
</dbReference>
<keyword evidence="4" id="KW-1185">Reference proteome</keyword>